<evidence type="ECO:0000256" key="5">
    <source>
        <dbReference type="ARBA" id="ARBA00023180"/>
    </source>
</evidence>
<dbReference type="AlphaFoldDB" id="A0AAD9V4I1"/>
<gene>
    <name evidence="8" type="ORF">P5673_016097</name>
</gene>
<proteinExistence type="predicted"/>
<protein>
    <recommendedName>
        <fullName evidence="7">Chitin-binding type-2 domain-containing protein</fullName>
    </recommendedName>
</protein>
<keyword evidence="1" id="KW-0147">Chitin-binding</keyword>
<organism evidence="8 9">
    <name type="scientific">Acropora cervicornis</name>
    <name type="common">Staghorn coral</name>
    <dbReference type="NCBI Taxonomy" id="6130"/>
    <lineage>
        <taxon>Eukaryota</taxon>
        <taxon>Metazoa</taxon>
        <taxon>Cnidaria</taxon>
        <taxon>Anthozoa</taxon>
        <taxon>Hexacorallia</taxon>
        <taxon>Scleractinia</taxon>
        <taxon>Astrocoeniina</taxon>
        <taxon>Acroporidae</taxon>
        <taxon>Acropora</taxon>
    </lineage>
</organism>
<feature type="domain" description="Chitin-binding type-2" evidence="7">
    <location>
        <begin position="42"/>
        <end position="98"/>
    </location>
</feature>
<dbReference type="EMBL" id="JARQWQ010000034">
    <property type="protein sequence ID" value="KAK2560974.1"/>
    <property type="molecule type" value="Genomic_DNA"/>
</dbReference>
<keyword evidence="3" id="KW-0677">Repeat</keyword>
<dbReference type="GO" id="GO:0008061">
    <property type="term" value="F:chitin binding"/>
    <property type="evidence" value="ECO:0007669"/>
    <property type="project" value="UniProtKB-KW"/>
</dbReference>
<evidence type="ECO:0000256" key="4">
    <source>
        <dbReference type="ARBA" id="ARBA00023157"/>
    </source>
</evidence>
<dbReference type="Gene3D" id="3.20.20.80">
    <property type="entry name" value="Glycosidases"/>
    <property type="match status" value="1"/>
</dbReference>
<dbReference type="InterPro" id="IPR051940">
    <property type="entry name" value="Chitin_bind-dev_reg"/>
</dbReference>
<evidence type="ECO:0000256" key="3">
    <source>
        <dbReference type="ARBA" id="ARBA00022737"/>
    </source>
</evidence>
<dbReference type="Pfam" id="PF01607">
    <property type="entry name" value="CBM_14"/>
    <property type="match status" value="1"/>
</dbReference>
<evidence type="ECO:0000256" key="6">
    <source>
        <dbReference type="SAM" id="MobiDB-lite"/>
    </source>
</evidence>
<evidence type="ECO:0000313" key="9">
    <source>
        <dbReference type="Proteomes" id="UP001249851"/>
    </source>
</evidence>
<accession>A0AAD9V4I1</accession>
<dbReference type="PANTHER" id="PTHR23301:SF0">
    <property type="entry name" value="CHITIN-BINDING TYPE-2 DOMAIN-CONTAINING PROTEIN-RELATED"/>
    <property type="match status" value="1"/>
</dbReference>
<evidence type="ECO:0000256" key="2">
    <source>
        <dbReference type="ARBA" id="ARBA00022729"/>
    </source>
</evidence>
<evidence type="ECO:0000313" key="8">
    <source>
        <dbReference type="EMBL" id="KAK2560974.1"/>
    </source>
</evidence>
<dbReference type="SUPFAM" id="SSF57625">
    <property type="entry name" value="Invertebrate chitin-binding proteins"/>
    <property type="match status" value="1"/>
</dbReference>
<keyword evidence="2" id="KW-0732">Signal</keyword>
<dbReference type="Proteomes" id="UP001249851">
    <property type="component" value="Unassembled WGS sequence"/>
</dbReference>
<sequence length="153" mass="16922">MLNIPEDTADAPGTVDSPKTSADTTTTPSTPASSAKEDLVDKDFCLDRANGSYADPYDCSSFYTCLSGETQRENCPKALRYNYNTGECDWPANVKCKKEPLFRAWIHKLKGPGSEKQGLTIHGSITRVTAVARKHIIHRPDDEIIIVNENDEM</sequence>
<dbReference type="InterPro" id="IPR002557">
    <property type="entry name" value="Chitin-bd_dom"/>
</dbReference>
<reference evidence="8" key="2">
    <citation type="journal article" date="2023" name="Science">
        <title>Genomic signatures of disease resistance in endangered staghorn corals.</title>
        <authorList>
            <person name="Vollmer S.V."/>
            <person name="Selwyn J.D."/>
            <person name="Despard B.A."/>
            <person name="Roesel C.L."/>
        </authorList>
    </citation>
    <scope>NUCLEOTIDE SEQUENCE</scope>
    <source>
        <strain evidence="8">K2</strain>
    </source>
</reference>
<name>A0AAD9V4I1_ACRCE</name>
<evidence type="ECO:0000256" key="1">
    <source>
        <dbReference type="ARBA" id="ARBA00022669"/>
    </source>
</evidence>
<dbReference type="PANTHER" id="PTHR23301">
    <property type="entry name" value="CHITIN BINDING PERITROPHIN-A"/>
    <property type="match status" value="1"/>
</dbReference>
<feature type="compositionally biased region" description="Low complexity" evidence="6">
    <location>
        <begin position="16"/>
        <end position="34"/>
    </location>
</feature>
<feature type="region of interest" description="Disordered" evidence="6">
    <location>
        <begin position="1"/>
        <end position="36"/>
    </location>
</feature>
<keyword evidence="5" id="KW-0325">Glycoprotein</keyword>
<reference evidence="8" key="1">
    <citation type="journal article" date="2023" name="G3 (Bethesda)">
        <title>Whole genome assembly and annotation of the endangered Caribbean coral Acropora cervicornis.</title>
        <authorList>
            <person name="Selwyn J.D."/>
            <person name="Vollmer S.V."/>
        </authorList>
    </citation>
    <scope>NUCLEOTIDE SEQUENCE</scope>
    <source>
        <strain evidence="8">K2</strain>
    </source>
</reference>
<dbReference type="PROSITE" id="PS50940">
    <property type="entry name" value="CHIT_BIND_II"/>
    <property type="match status" value="1"/>
</dbReference>
<dbReference type="GO" id="GO:0005576">
    <property type="term" value="C:extracellular region"/>
    <property type="evidence" value="ECO:0007669"/>
    <property type="project" value="InterPro"/>
</dbReference>
<dbReference type="SMART" id="SM00494">
    <property type="entry name" value="ChtBD2"/>
    <property type="match status" value="1"/>
</dbReference>
<keyword evidence="4" id="KW-1015">Disulfide bond</keyword>
<keyword evidence="9" id="KW-1185">Reference proteome</keyword>
<dbReference type="InterPro" id="IPR036508">
    <property type="entry name" value="Chitin-bd_dom_sf"/>
</dbReference>
<comment type="caution">
    <text evidence="8">The sequence shown here is derived from an EMBL/GenBank/DDBJ whole genome shotgun (WGS) entry which is preliminary data.</text>
</comment>
<evidence type="ECO:0000259" key="7">
    <source>
        <dbReference type="PROSITE" id="PS50940"/>
    </source>
</evidence>